<reference evidence="2 4" key="1">
    <citation type="submission" date="2017-09" db="EMBL/GenBank/DDBJ databases">
        <authorList>
            <person name="Thomas P."/>
            <person name="Seyboldt C."/>
        </authorList>
    </citation>
    <scope>NUCLEOTIDE SEQUENCE [LARGE SCALE GENOMIC DNA]</scope>
    <source>
        <strain evidence="2 4">DSM 7534</strain>
    </source>
</reference>
<dbReference type="Pfam" id="PF26353">
    <property type="entry name" value="YhfM"/>
    <property type="match status" value="1"/>
</dbReference>
<sequence length="279" mass="32380">MLNRKISVCILLIILISLNFVGCDSIDNLKTKFGGKNEYFEYLNTAKSDKISIQSIRDPGFKFIVTDPKAIKDMYELLSSAKIADKKAELDPDYIFEINVGDEVKKFYYVVGAYEGNFYDGNTNFTVSKRLDEGIIQNLSIIRKPRDFEYVYYRSILDVLEMKKSGLNNGEYKIGINIQGDIDCLKYVFSTDLKDFLKNARKINPNVDLVKNNSNEFDVVITIKNRGYNNTTYKTNITFENKKDKIKEEFYVMATNEFKEWAIDIYEEENLPKAIKAEW</sequence>
<dbReference type="RefSeq" id="WP_066674762.1">
    <property type="nucleotide sequence ID" value="NZ_CABMIZ010000006.1"/>
</dbReference>
<dbReference type="GeneID" id="303560678"/>
<protein>
    <recommendedName>
        <fullName evidence="1">YhfM-like domain-containing protein</fullName>
    </recommendedName>
</protein>
<evidence type="ECO:0000313" key="5">
    <source>
        <dbReference type="Proteomes" id="UP001055437"/>
    </source>
</evidence>
<organism evidence="2 4">
    <name type="scientific">Clostridium septicum</name>
    <dbReference type="NCBI Taxonomy" id="1504"/>
    <lineage>
        <taxon>Bacteria</taxon>
        <taxon>Bacillati</taxon>
        <taxon>Bacillota</taxon>
        <taxon>Clostridia</taxon>
        <taxon>Eubacteriales</taxon>
        <taxon>Clostridiaceae</taxon>
        <taxon>Clostridium</taxon>
    </lineage>
</organism>
<dbReference type="AlphaFoldDB" id="A0A9N7JMM0"/>
<dbReference type="InterPro" id="IPR058780">
    <property type="entry name" value="YhfM-like_dom"/>
</dbReference>
<dbReference type="KEGG" id="csep:CP523_08325"/>
<reference evidence="3" key="2">
    <citation type="submission" date="2022-06" db="EMBL/GenBank/DDBJ databases">
        <authorList>
            <person name="Holder M.E."/>
            <person name="Ajami N.J."/>
            <person name="Petrosino J.F."/>
        </authorList>
    </citation>
    <scope>NUCLEOTIDE SEQUENCE</scope>
    <source>
        <strain evidence="3">RMA 8861</strain>
    </source>
</reference>
<proteinExistence type="predicted"/>
<dbReference type="Proteomes" id="UP001055437">
    <property type="component" value="Chromosome"/>
</dbReference>
<feature type="domain" description="YhfM-like" evidence="1">
    <location>
        <begin position="46"/>
        <end position="144"/>
    </location>
</feature>
<evidence type="ECO:0000313" key="3">
    <source>
        <dbReference type="EMBL" id="USS02415.1"/>
    </source>
</evidence>
<evidence type="ECO:0000313" key="4">
    <source>
        <dbReference type="Proteomes" id="UP000280586"/>
    </source>
</evidence>
<keyword evidence="5" id="KW-1185">Reference proteome</keyword>
<gene>
    <name evidence="2" type="ORF">CP523_08325</name>
    <name evidence="3" type="ORF">NH397_00660</name>
</gene>
<dbReference type="EMBL" id="CP023671">
    <property type="protein sequence ID" value="AYE34432.1"/>
    <property type="molecule type" value="Genomic_DNA"/>
</dbReference>
<evidence type="ECO:0000259" key="1">
    <source>
        <dbReference type="Pfam" id="PF26353"/>
    </source>
</evidence>
<dbReference type="EMBL" id="CP099799">
    <property type="protein sequence ID" value="USS02415.1"/>
    <property type="molecule type" value="Genomic_DNA"/>
</dbReference>
<name>A0A9N7JMM0_CLOSE</name>
<dbReference type="OrthoDB" id="1931871at2"/>
<accession>A0A9N7JMM0</accession>
<dbReference type="Proteomes" id="UP000280586">
    <property type="component" value="Chromosome"/>
</dbReference>
<evidence type="ECO:0000313" key="2">
    <source>
        <dbReference type="EMBL" id="AYE34432.1"/>
    </source>
</evidence>